<organism evidence="7 8">
    <name type="scientific">Acrasis kona</name>
    <dbReference type="NCBI Taxonomy" id="1008807"/>
    <lineage>
        <taxon>Eukaryota</taxon>
        <taxon>Discoba</taxon>
        <taxon>Heterolobosea</taxon>
        <taxon>Tetramitia</taxon>
        <taxon>Eutetramitia</taxon>
        <taxon>Acrasidae</taxon>
        <taxon>Acrasis</taxon>
    </lineage>
</organism>
<evidence type="ECO:0000256" key="4">
    <source>
        <dbReference type="ARBA" id="ARBA00023136"/>
    </source>
</evidence>
<feature type="transmembrane region" description="Helical" evidence="5">
    <location>
        <begin position="150"/>
        <end position="172"/>
    </location>
</feature>
<feature type="transmembrane region" description="Helical" evidence="5">
    <location>
        <begin position="352"/>
        <end position="376"/>
    </location>
</feature>
<reference evidence="7 8" key="1">
    <citation type="submission" date="2024-03" db="EMBL/GenBank/DDBJ databases">
        <title>The Acrasis kona genome and developmental transcriptomes reveal deep origins of eukaryotic multicellular pathways.</title>
        <authorList>
            <person name="Sheikh S."/>
            <person name="Fu C.-J."/>
            <person name="Brown M.W."/>
            <person name="Baldauf S.L."/>
        </authorList>
    </citation>
    <scope>NUCLEOTIDE SEQUENCE [LARGE SCALE GENOMIC DNA]</scope>
    <source>
        <strain evidence="7 8">ATCC MYA-3509</strain>
    </source>
</reference>
<dbReference type="SUPFAM" id="SSF103473">
    <property type="entry name" value="MFS general substrate transporter"/>
    <property type="match status" value="1"/>
</dbReference>
<feature type="transmembrane region" description="Helical" evidence="5">
    <location>
        <begin position="289"/>
        <end position="306"/>
    </location>
</feature>
<feature type="transmembrane region" description="Helical" evidence="5">
    <location>
        <begin position="52"/>
        <end position="73"/>
    </location>
</feature>
<dbReference type="InterPro" id="IPR036259">
    <property type="entry name" value="MFS_trans_sf"/>
</dbReference>
<feature type="transmembrane region" description="Helical" evidence="5">
    <location>
        <begin position="121"/>
        <end position="144"/>
    </location>
</feature>
<dbReference type="Gene3D" id="1.20.1250.20">
    <property type="entry name" value="MFS general substrate transporter like domains"/>
    <property type="match status" value="2"/>
</dbReference>
<protein>
    <submittedName>
        <fullName evidence="7">11 TM domain-containing transmembrane protein</fullName>
    </submittedName>
</protein>
<dbReference type="GO" id="GO:0016020">
    <property type="term" value="C:membrane"/>
    <property type="evidence" value="ECO:0007669"/>
    <property type="project" value="UniProtKB-SubCell"/>
</dbReference>
<proteinExistence type="predicted"/>
<accession>A0AAW2ZEX3</accession>
<dbReference type="InterPro" id="IPR005829">
    <property type="entry name" value="Sugar_transporter_CS"/>
</dbReference>
<feature type="transmembrane region" description="Helical" evidence="5">
    <location>
        <begin position="85"/>
        <end position="109"/>
    </location>
</feature>
<evidence type="ECO:0000259" key="6">
    <source>
        <dbReference type="PROSITE" id="PS50850"/>
    </source>
</evidence>
<name>A0AAW2ZEX3_9EUKA</name>
<keyword evidence="3 5" id="KW-1133">Transmembrane helix</keyword>
<dbReference type="EMBL" id="JAOPGA020001336">
    <property type="protein sequence ID" value="KAL0487350.1"/>
    <property type="molecule type" value="Genomic_DNA"/>
</dbReference>
<feature type="transmembrane region" description="Helical" evidence="5">
    <location>
        <begin position="211"/>
        <end position="234"/>
    </location>
</feature>
<keyword evidence="4 5" id="KW-0472">Membrane</keyword>
<feature type="transmembrane region" description="Helical" evidence="5">
    <location>
        <begin position="261"/>
        <end position="282"/>
    </location>
</feature>
<dbReference type="PROSITE" id="PS00216">
    <property type="entry name" value="SUGAR_TRANSPORT_1"/>
    <property type="match status" value="1"/>
</dbReference>
<dbReference type="PANTHER" id="PTHR23528:SF1">
    <property type="entry name" value="MAJOR FACILITATOR SUPERFAMILY (MFS) PROFILE DOMAIN-CONTAINING PROTEIN"/>
    <property type="match status" value="1"/>
</dbReference>
<feature type="transmembrane region" description="Helical" evidence="5">
    <location>
        <begin position="312"/>
        <end position="332"/>
    </location>
</feature>
<evidence type="ECO:0000313" key="7">
    <source>
        <dbReference type="EMBL" id="KAL0487350.1"/>
    </source>
</evidence>
<evidence type="ECO:0000313" key="8">
    <source>
        <dbReference type="Proteomes" id="UP001431209"/>
    </source>
</evidence>
<feature type="domain" description="Major facilitator superfamily (MFS) profile" evidence="6">
    <location>
        <begin position="1"/>
        <end position="420"/>
    </location>
</feature>
<keyword evidence="8" id="KW-1185">Reference proteome</keyword>
<feature type="transmembrane region" description="Helical" evidence="5">
    <location>
        <begin position="396"/>
        <end position="418"/>
    </location>
</feature>
<dbReference type="GO" id="GO:0022857">
    <property type="term" value="F:transmembrane transporter activity"/>
    <property type="evidence" value="ECO:0007669"/>
    <property type="project" value="InterPro"/>
</dbReference>
<dbReference type="PANTHER" id="PTHR23528">
    <property type="match status" value="1"/>
</dbReference>
<comment type="caution">
    <text evidence="7">The sequence shown here is derived from an EMBL/GenBank/DDBJ whole genome shotgun (WGS) entry which is preliminary data.</text>
</comment>
<comment type="subcellular location">
    <subcellularLocation>
        <location evidence="1">Membrane</location>
        <topology evidence="1">Multi-pass membrane protein</topology>
    </subcellularLocation>
</comment>
<dbReference type="Proteomes" id="UP001431209">
    <property type="component" value="Unassembled WGS sequence"/>
</dbReference>
<evidence type="ECO:0000256" key="5">
    <source>
        <dbReference type="SAM" id="Phobius"/>
    </source>
</evidence>
<evidence type="ECO:0000256" key="1">
    <source>
        <dbReference type="ARBA" id="ARBA00004141"/>
    </source>
</evidence>
<evidence type="ECO:0000256" key="2">
    <source>
        <dbReference type="ARBA" id="ARBA00022692"/>
    </source>
</evidence>
<dbReference type="Pfam" id="PF07690">
    <property type="entry name" value="MFS_1"/>
    <property type="match status" value="2"/>
</dbReference>
<dbReference type="InterPro" id="IPR020846">
    <property type="entry name" value="MFS_dom"/>
</dbReference>
<gene>
    <name evidence="7" type="ORF">AKO1_000807</name>
</gene>
<sequence length="443" mass="48936">MVGERNKEIALTLVTIGSAFLPSLIGVITGYISDQDGTLNGLKRRIGKRKPFMFIGVIIWVTSIMLRGWLYFADDINNTKNKLLFFLYAVVTTIGYIGYSIVSVPYNALMQDAFPKNSFGVVSGVSGFLSFVGSTLALTVMGYLYVHVPTIILCSIVSFIVLFTFLIVCLLVPDVAHVVVVKESQIKPSSRSQELVAVCRGMLNIFINWDFFWMFAARFILMFTIQGILIYFLYYMKDVVGPRYHFLFFDHLITSAPEAQAVFMLFVVLSSMVSSILGGVMSDRVGRKYVVCASAMTASLSLFVVILIGDNFSLLCMMGIPLGAALGSYNAADNALISEIVSVNREEACKKLGVYAVATDLSGVLASPVIGVMLFVGKTIEHKYSNFPVRNFGYVLTYGLCASVTFIASVMILFLNAGNTPKPKRYRMKKHKIIDEGHNNEKV</sequence>
<dbReference type="AlphaFoldDB" id="A0AAW2ZEX3"/>
<dbReference type="InterPro" id="IPR011701">
    <property type="entry name" value="MFS"/>
</dbReference>
<keyword evidence="2 5" id="KW-0812">Transmembrane</keyword>
<evidence type="ECO:0000256" key="3">
    <source>
        <dbReference type="ARBA" id="ARBA00022989"/>
    </source>
</evidence>
<feature type="transmembrane region" description="Helical" evidence="5">
    <location>
        <begin position="12"/>
        <end position="32"/>
    </location>
</feature>
<dbReference type="PROSITE" id="PS50850">
    <property type="entry name" value="MFS"/>
    <property type="match status" value="1"/>
</dbReference>